<accession>A0A1T4LQ09</accession>
<evidence type="ECO:0000313" key="1">
    <source>
        <dbReference type="EMBL" id="SJZ56800.1"/>
    </source>
</evidence>
<organism evidence="1 2">
    <name type="scientific">Segatella oulorum</name>
    <dbReference type="NCBI Taxonomy" id="28136"/>
    <lineage>
        <taxon>Bacteria</taxon>
        <taxon>Pseudomonadati</taxon>
        <taxon>Bacteroidota</taxon>
        <taxon>Bacteroidia</taxon>
        <taxon>Bacteroidales</taxon>
        <taxon>Prevotellaceae</taxon>
        <taxon>Segatella</taxon>
    </lineage>
</organism>
<proteinExistence type="predicted"/>
<dbReference type="AlphaFoldDB" id="A0A1T4LQ09"/>
<dbReference type="EMBL" id="FUXK01000004">
    <property type="protein sequence ID" value="SJZ56800.1"/>
    <property type="molecule type" value="Genomic_DNA"/>
</dbReference>
<reference evidence="1 2" key="1">
    <citation type="submission" date="2017-02" db="EMBL/GenBank/DDBJ databases">
        <authorList>
            <person name="Peterson S.W."/>
        </authorList>
    </citation>
    <scope>NUCLEOTIDE SEQUENCE [LARGE SCALE GENOMIC DNA]</scope>
    <source>
        <strain evidence="1 2">ATCC 43324</strain>
    </source>
</reference>
<protein>
    <submittedName>
        <fullName evidence="1">Uncharacterized protein</fullName>
    </submittedName>
</protein>
<name>A0A1T4LQ09_9BACT</name>
<dbReference type="Proteomes" id="UP000190065">
    <property type="component" value="Unassembled WGS sequence"/>
</dbReference>
<gene>
    <name evidence="1" type="ORF">SAMN02745202_00486</name>
</gene>
<sequence length="64" mass="7573">MFEILMAISLFLSDLLFNQFFLQYFFHLCFSMEENTPSISYFSALLVFENNGILYIRVNASYAH</sequence>
<evidence type="ECO:0000313" key="2">
    <source>
        <dbReference type="Proteomes" id="UP000190065"/>
    </source>
</evidence>